<dbReference type="Gene3D" id="3.40.720.10">
    <property type="entry name" value="Alkaline Phosphatase, subunit A"/>
    <property type="match status" value="1"/>
</dbReference>
<evidence type="ECO:0000313" key="1">
    <source>
        <dbReference type="EMBL" id="GAA2328520.1"/>
    </source>
</evidence>
<dbReference type="EMBL" id="BAAARV010000004">
    <property type="protein sequence ID" value="GAA2328520.1"/>
    <property type="molecule type" value="Genomic_DNA"/>
</dbReference>
<comment type="caution">
    <text evidence="1">The sequence shown here is derived from an EMBL/GenBank/DDBJ whole genome shotgun (WGS) entry which is preliminary data.</text>
</comment>
<evidence type="ECO:0000313" key="2">
    <source>
        <dbReference type="Proteomes" id="UP001501444"/>
    </source>
</evidence>
<dbReference type="InterPro" id="IPR017850">
    <property type="entry name" value="Alkaline_phosphatase_core_sf"/>
</dbReference>
<organism evidence="1 2">
    <name type="scientific">Dactylosporangium salmoneum</name>
    <dbReference type="NCBI Taxonomy" id="53361"/>
    <lineage>
        <taxon>Bacteria</taxon>
        <taxon>Bacillati</taxon>
        <taxon>Actinomycetota</taxon>
        <taxon>Actinomycetes</taxon>
        <taxon>Micromonosporales</taxon>
        <taxon>Micromonosporaceae</taxon>
        <taxon>Dactylosporangium</taxon>
    </lineage>
</organism>
<dbReference type="PANTHER" id="PTHR10151">
    <property type="entry name" value="ECTONUCLEOTIDE PYROPHOSPHATASE/PHOSPHODIESTERASE"/>
    <property type="match status" value="1"/>
</dbReference>
<accession>A0ABP5SDL8</accession>
<proteinExistence type="predicted"/>
<sequence length="382" mass="40577">MEALGRVEPRYGRESLADVLPSALHALGVPGEPDHLGLAAQLDGVRRVAVVLLDGLGWHQLPAAARHAPTLADIVHGRLGTARRITSGFPSTTPVSLVTLGTGAAPGSHGIVGFTLNRPGTDQVVNHLHWTDAPDPAVWQPLPTAFTRAQHAGLAPTVVTNPAFTDTGLTRSAYRGARLGPGVAADAVADEMLAALPDSRLVYGYLPDVDRAGHDWGLGSAQWQEAAASADRLLTRLVDALPPDTALLVTADHGQLDVPPDRRIDLDRDPRLTEGVAVVAGEPRVRYLHTAPGAEQDVLATWRGVLGDAAWVVPRAEAVASGWFGEVPEAHLQRIGDAVVVCRDRWIVLASAHETPRLSEMIAFHGSNTATEMEIPLLVVRR</sequence>
<dbReference type="InterPro" id="IPR002591">
    <property type="entry name" value="Phosphodiest/P_Trfase"/>
</dbReference>
<dbReference type="RefSeq" id="WP_344610575.1">
    <property type="nucleotide sequence ID" value="NZ_BAAARV010000004.1"/>
</dbReference>
<dbReference type="Pfam" id="PF01663">
    <property type="entry name" value="Phosphodiest"/>
    <property type="match status" value="1"/>
</dbReference>
<dbReference type="PANTHER" id="PTHR10151:SF120">
    <property type="entry name" value="BIS(5'-ADENOSYL)-TRIPHOSPHATASE"/>
    <property type="match status" value="1"/>
</dbReference>
<name>A0ABP5SDL8_9ACTN</name>
<protein>
    <submittedName>
        <fullName evidence="1">Alkaline phosphatase family protein</fullName>
    </submittedName>
</protein>
<reference evidence="2" key="1">
    <citation type="journal article" date="2019" name="Int. J. Syst. Evol. Microbiol.">
        <title>The Global Catalogue of Microorganisms (GCM) 10K type strain sequencing project: providing services to taxonomists for standard genome sequencing and annotation.</title>
        <authorList>
            <consortium name="The Broad Institute Genomics Platform"/>
            <consortium name="The Broad Institute Genome Sequencing Center for Infectious Disease"/>
            <person name="Wu L."/>
            <person name="Ma J."/>
        </authorList>
    </citation>
    <scope>NUCLEOTIDE SEQUENCE [LARGE SCALE GENOMIC DNA]</scope>
    <source>
        <strain evidence="2">JCM 3272</strain>
    </source>
</reference>
<dbReference type="SUPFAM" id="SSF53649">
    <property type="entry name" value="Alkaline phosphatase-like"/>
    <property type="match status" value="1"/>
</dbReference>
<gene>
    <name evidence="1" type="ORF">GCM10010170_005230</name>
</gene>
<dbReference type="Proteomes" id="UP001501444">
    <property type="component" value="Unassembled WGS sequence"/>
</dbReference>
<keyword evidence="2" id="KW-1185">Reference proteome</keyword>